<name>A0A4U8YRT1_9BACT</name>
<feature type="transmembrane region" description="Helical" evidence="1">
    <location>
        <begin position="60"/>
        <end position="77"/>
    </location>
</feature>
<keyword evidence="1" id="KW-1133">Transmembrane helix</keyword>
<dbReference type="InterPro" id="IPR021257">
    <property type="entry name" value="DUF2809"/>
</dbReference>
<protein>
    <recommendedName>
        <fullName evidence="4">DUF2809 domain-containing protein</fullName>
    </recommendedName>
</protein>
<feature type="transmembrane region" description="Helical" evidence="1">
    <location>
        <begin position="34"/>
        <end position="53"/>
    </location>
</feature>
<evidence type="ECO:0008006" key="4">
    <source>
        <dbReference type="Google" id="ProtNLM"/>
    </source>
</evidence>
<dbReference type="Pfam" id="PF10990">
    <property type="entry name" value="DUF2809"/>
    <property type="match status" value="1"/>
</dbReference>
<proteinExistence type="predicted"/>
<accession>A0A4U8YRT1</accession>
<feature type="transmembrane region" description="Helical" evidence="1">
    <location>
        <begin position="104"/>
        <end position="123"/>
    </location>
</feature>
<evidence type="ECO:0000256" key="1">
    <source>
        <dbReference type="SAM" id="Phobius"/>
    </source>
</evidence>
<dbReference type="Proteomes" id="UP000507962">
    <property type="component" value="Unassembled WGS sequence"/>
</dbReference>
<gene>
    <name evidence="2" type="ORF">MSL71_41080</name>
</gene>
<evidence type="ECO:0000313" key="3">
    <source>
        <dbReference type="Proteomes" id="UP000507962"/>
    </source>
</evidence>
<dbReference type="RefSeq" id="WP_180144152.1">
    <property type="nucleotide sequence ID" value="NZ_CAADHO010000009.1"/>
</dbReference>
<keyword evidence="1" id="KW-0472">Membrane</keyword>
<organism evidence="2 3">
    <name type="scientific">Desulfoluna butyratoxydans</name>
    <dbReference type="NCBI Taxonomy" id="231438"/>
    <lineage>
        <taxon>Bacteria</taxon>
        <taxon>Pseudomonadati</taxon>
        <taxon>Thermodesulfobacteriota</taxon>
        <taxon>Desulfobacteria</taxon>
        <taxon>Desulfobacterales</taxon>
        <taxon>Desulfolunaceae</taxon>
        <taxon>Desulfoluna</taxon>
    </lineage>
</organism>
<keyword evidence="3" id="KW-1185">Reference proteome</keyword>
<sequence length="138" mass="15627">MKLKIDWRYARLFVGMFLVELVIALFVRDAFIRPFVGDALVVVLLYLFFRSFLVCDKAKLVTGVLVFAWAVEVGQYFNLVDVLGLQGNRVARVVIGSTFDVMDLLAYTLGAGALMVPDVWASVRKKWIRTLNSCLFLL</sequence>
<dbReference type="EMBL" id="CAADHO010000009">
    <property type="protein sequence ID" value="VFQ46444.1"/>
    <property type="molecule type" value="Genomic_DNA"/>
</dbReference>
<keyword evidence="1" id="KW-0812">Transmembrane</keyword>
<feature type="transmembrane region" description="Helical" evidence="1">
    <location>
        <begin position="12"/>
        <end position="28"/>
    </location>
</feature>
<reference evidence="2 3" key="1">
    <citation type="submission" date="2019-03" db="EMBL/GenBank/DDBJ databases">
        <authorList>
            <person name="Nijsse B."/>
        </authorList>
    </citation>
    <scope>NUCLEOTIDE SEQUENCE [LARGE SCALE GENOMIC DNA]</scope>
    <source>
        <strain evidence="2">Desulfoluna butyratoxydans MSL71</strain>
    </source>
</reference>
<dbReference type="AlphaFoldDB" id="A0A4U8YRT1"/>
<evidence type="ECO:0000313" key="2">
    <source>
        <dbReference type="EMBL" id="VFQ46444.1"/>
    </source>
</evidence>